<accession>A0A061F6J4</accession>
<dbReference type="AlphaFoldDB" id="A0A061F6J4"/>
<evidence type="ECO:0000256" key="2">
    <source>
        <dbReference type="SAM" id="Phobius"/>
    </source>
</evidence>
<name>A0A061F6J4_THECC</name>
<dbReference type="Gene3D" id="3.30.40.10">
    <property type="entry name" value="Zinc/RING finger domain, C3HC4 (zinc finger)"/>
    <property type="match status" value="2"/>
</dbReference>
<dbReference type="Pfam" id="PF13639">
    <property type="entry name" value="zf-RING_2"/>
    <property type="match status" value="2"/>
</dbReference>
<dbReference type="Gramene" id="EOY12990">
    <property type="protein sequence ID" value="EOY12990"/>
    <property type="gene ID" value="TCM_031495"/>
</dbReference>
<feature type="transmembrane region" description="Helical" evidence="2">
    <location>
        <begin position="29"/>
        <end position="47"/>
    </location>
</feature>
<dbReference type="SMART" id="SM00184">
    <property type="entry name" value="RING"/>
    <property type="match status" value="2"/>
</dbReference>
<evidence type="ECO:0000259" key="3">
    <source>
        <dbReference type="PROSITE" id="PS50089"/>
    </source>
</evidence>
<dbReference type="HOGENOM" id="CLU_755248_0_0_1"/>
<evidence type="ECO:0000256" key="1">
    <source>
        <dbReference type="PROSITE-ProRule" id="PRU00175"/>
    </source>
</evidence>
<feature type="domain" description="RING-type" evidence="3">
    <location>
        <begin position="322"/>
        <end position="364"/>
    </location>
</feature>
<dbReference type="GO" id="GO:0008270">
    <property type="term" value="F:zinc ion binding"/>
    <property type="evidence" value="ECO:0007669"/>
    <property type="project" value="UniProtKB-KW"/>
</dbReference>
<keyword evidence="1" id="KW-0862">Zinc</keyword>
<keyword evidence="5" id="KW-1185">Reference proteome</keyword>
<reference evidence="4 5" key="1">
    <citation type="journal article" date="2013" name="Genome Biol.">
        <title>The genome sequence of the most widely cultivated cacao type and its use to identify candidate genes regulating pod color.</title>
        <authorList>
            <person name="Motamayor J.C."/>
            <person name="Mockaitis K."/>
            <person name="Schmutz J."/>
            <person name="Haiminen N."/>
            <person name="Iii D.L."/>
            <person name="Cornejo O."/>
            <person name="Findley S.D."/>
            <person name="Zheng P."/>
            <person name="Utro F."/>
            <person name="Royaert S."/>
            <person name="Saski C."/>
            <person name="Jenkins J."/>
            <person name="Podicheti R."/>
            <person name="Zhao M."/>
            <person name="Scheffler B.E."/>
            <person name="Stack J.C."/>
            <person name="Feltus F.A."/>
            <person name="Mustiga G.M."/>
            <person name="Amores F."/>
            <person name="Phillips W."/>
            <person name="Marelli J.P."/>
            <person name="May G.D."/>
            <person name="Shapiro H."/>
            <person name="Ma J."/>
            <person name="Bustamante C.D."/>
            <person name="Schnell R.J."/>
            <person name="Main D."/>
            <person name="Gilbert D."/>
            <person name="Parida L."/>
            <person name="Kuhn D.N."/>
        </authorList>
    </citation>
    <scope>NUCLEOTIDE SEQUENCE [LARGE SCALE GENOMIC DNA]</scope>
    <source>
        <strain evidence="5">cv. Matina 1-6</strain>
    </source>
</reference>
<dbReference type="EMBL" id="CM001885">
    <property type="protein sequence ID" value="EOY12990.1"/>
    <property type="molecule type" value="Genomic_DNA"/>
</dbReference>
<evidence type="ECO:0000313" key="4">
    <source>
        <dbReference type="EMBL" id="EOY12990.1"/>
    </source>
</evidence>
<dbReference type="PANTHER" id="PTHR45676:SF41">
    <property type="entry name" value="RING-H2 FINGER PROTEIN ATL66"/>
    <property type="match status" value="1"/>
</dbReference>
<dbReference type="InParanoid" id="A0A061F6J4"/>
<dbReference type="OMA" id="LPQCHHC"/>
<dbReference type="PROSITE" id="PS50089">
    <property type="entry name" value="ZF_RING_2"/>
    <property type="match status" value="2"/>
</dbReference>
<dbReference type="eggNOG" id="KOG0800">
    <property type="taxonomic scope" value="Eukaryota"/>
</dbReference>
<proteinExistence type="predicted"/>
<keyword evidence="1" id="KW-0479">Metal-binding</keyword>
<dbReference type="Proteomes" id="UP000026915">
    <property type="component" value="Chromosome 7"/>
</dbReference>
<dbReference type="SUPFAM" id="SSF57850">
    <property type="entry name" value="RING/U-box"/>
    <property type="match status" value="2"/>
</dbReference>
<keyword evidence="2" id="KW-0472">Membrane</keyword>
<dbReference type="PANTHER" id="PTHR45676">
    <property type="entry name" value="RING-H2 FINGER PROTEIN ATL51-RELATED"/>
    <property type="match status" value="1"/>
</dbReference>
<gene>
    <name evidence="4" type="ORF">TCM_031495</name>
</gene>
<feature type="transmembrane region" description="Helical" evidence="2">
    <location>
        <begin position="193"/>
        <end position="216"/>
    </location>
</feature>
<sequence length="367" mass="41894">MVLSLLAQTLALGSPSTIPNNATFNLDDFRTSIFVCIIGLMLFYLFYQILDRFLNCLPNERYDRDIELQDIANHRSAANSHWSREVAVHNSLWLLETLNGFMTLLAERQGLSPEDSEKSLPLVHYKSLGKTLDECVICLEDLEDDEPCRVFPVCKHVFHFDCIDNWLRNHTTCPGHQSPSHAKIRSSRTMVTLSFAIHSLDYPLIVSLITAIGIVFLLLSCLIGVCIIATSFIILIIYIICECLSWPIFGKFISDLLRRAIHRVRVVTYQAIIPNYLQPSGMTEGFPQSTDDRVMLRQQTFEKLLRPMIYGVGSHPLKSRDCAICLDDYVVGEVCRVFPACKHTFHLSCIDHWLENHRTCPVCRQCI</sequence>
<dbReference type="InterPro" id="IPR001841">
    <property type="entry name" value="Znf_RING"/>
</dbReference>
<feature type="transmembrane region" description="Helical" evidence="2">
    <location>
        <begin position="222"/>
        <end position="249"/>
    </location>
</feature>
<protein>
    <submittedName>
        <fullName evidence="4">RING/U-box superfamily protein</fullName>
    </submittedName>
</protein>
<keyword evidence="2" id="KW-0812">Transmembrane</keyword>
<feature type="domain" description="RING-type" evidence="3">
    <location>
        <begin position="135"/>
        <end position="177"/>
    </location>
</feature>
<dbReference type="InterPro" id="IPR013083">
    <property type="entry name" value="Znf_RING/FYVE/PHD"/>
</dbReference>
<keyword evidence="1" id="KW-0863">Zinc-finger</keyword>
<keyword evidence="2" id="KW-1133">Transmembrane helix</keyword>
<evidence type="ECO:0000313" key="5">
    <source>
        <dbReference type="Proteomes" id="UP000026915"/>
    </source>
</evidence>
<organism evidence="4 5">
    <name type="scientific">Theobroma cacao</name>
    <name type="common">Cacao</name>
    <name type="synonym">Cocoa</name>
    <dbReference type="NCBI Taxonomy" id="3641"/>
    <lineage>
        <taxon>Eukaryota</taxon>
        <taxon>Viridiplantae</taxon>
        <taxon>Streptophyta</taxon>
        <taxon>Embryophyta</taxon>
        <taxon>Tracheophyta</taxon>
        <taxon>Spermatophyta</taxon>
        <taxon>Magnoliopsida</taxon>
        <taxon>eudicotyledons</taxon>
        <taxon>Gunneridae</taxon>
        <taxon>Pentapetalae</taxon>
        <taxon>rosids</taxon>
        <taxon>malvids</taxon>
        <taxon>Malvales</taxon>
        <taxon>Malvaceae</taxon>
        <taxon>Byttnerioideae</taxon>
        <taxon>Theobroma</taxon>
    </lineage>
</organism>